<gene>
    <name evidence="3" type="ORF">NAV_LOCUS3316</name>
</gene>
<reference evidence="3 4" key="1">
    <citation type="submission" date="2018-08" db="EMBL/GenBank/DDBJ databases">
        <authorList>
            <person name="Laetsch R D."/>
            <person name="Stevens L."/>
            <person name="Kumar S."/>
            <person name="Blaxter L. M."/>
        </authorList>
    </citation>
    <scope>NUCLEOTIDE SEQUENCE [LARGE SCALE GENOMIC DNA]</scope>
</reference>
<dbReference type="PRINTS" id="PR00625">
    <property type="entry name" value="JDOMAIN"/>
</dbReference>
<dbReference type="InterPro" id="IPR036869">
    <property type="entry name" value="J_dom_sf"/>
</dbReference>
<dbReference type="Gene3D" id="1.10.287.110">
    <property type="entry name" value="DnaJ domain"/>
    <property type="match status" value="1"/>
</dbReference>
<dbReference type="EMBL" id="UPTC01000414">
    <property type="protein sequence ID" value="VBB28486.1"/>
    <property type="molecule type" value="Genomic_DNA"/>
</dbReference>
<accession>A0A498SA24</accession>
<name>A0A498SA24_ACAVI</name>
<dbReference type="SUPFAM" id="SSF46565">
    <property type="entry name" value="Chaperone J-domain"/>
    <property type="match status" value="1"/>
</dbReference>
<dbReference type="InterPro" id="IPR052763">
    <property type="entry name" value="DnaJ_C4"/>
</dbReference>
<dbReference type="Proteomes" id="UP000276991">
    <property type="component" value="Unassembled WGS sequence"/>
</dbReference>
<protein>
    <recommendedName>
        <fullName evidence="2">J domain-containing protein</fullName>
    </recommendedName>
</protein>
<dbReference type="SMART" id="SM00271">
    <property type="entry name" value="DnaJ"/>
    <property type="match status" value="1"/>
</dbReference>
<sequence length="390" mass="45288">MNSETCTVKIRLEDYSDNETFKIKWLELALPQLGMLVIGIDFGEVKPFMLFFIGQWQRNIQQTALRLHTWGQQLVYHTENPTYYEILGVSKNATQAEIKRAYYERSKELHPDRKKCSNNHEIKRRNDAFIDLTTAYEVLKVPEQRQTYNISLDNSRTSVDCTERSNFDGLFSHCQRKSEKKSASSIEMYYEFWQNFGVFGDCLRFIAQSLVVAVMEDMLEKRLAKLEGRLGLRKAGNVTNLNEELTLVRKKISEAGCGFLLKVSADMLQKITDLATGSDYLTSTEKKREIEFGHDLMIERVRLLEQFQKDSEVVFKSESISNVGHHIPMLNAAEKEINESALDVKKHHGNVADIKRKFVILLEQLHYQVLEWESIVEKLEQEKQKKETNA</sequence>
<keyword evidence="1" id="KW-0175">Coiled coil</keyword>
<dbReference type="PANTHER" id="PTHR44825">
    <property type="match status" value="1"/>
</dbReference>
<dbReference type="PROSITE" id="PS50076">
    <property type="entry name" value="DNAJ_2"/>
    <property type="match status" value="1"/>
</dbReference>
<evidence type="ECO:0000256" key="1">
    <source>
        <dbReference type="SAM" id="Coils"/>
    </source>
</evidence>
<evidence type="ECO:0000259" key="2">
    <source>
        <dbReference type="PROSITE" id="PS50076"/>
    </source>
</evidence>
<dbReference type="STRING" id="6277.A0A498SA24"/>
<dbReference type="PANTHER" id="PTHR44825:SF1">
    <property type="entry name" value="DNAJ HOMOLOG SUBFAMILY C MEMBER 4"/>
    <property type="match status" value="1"/>
</dbReference>
<dbReference type="OrthoDB" id="5788161at2759"/>
<evidence type="ECO:0000313" key="4">
    <source>
        <dbReference type="Proteomes" id="UP000276991"/>
    </source>
</evidence>
<dbReference type="Pfam" id="PF00226">
    <property type="entry name" value="DnaJ"/>
    <property type="match status" value="1"/>
</dbReference>
<dbReference type="CDD" id="cd06257">
    <property type="entry name" value="DnaJ"/>
    <property type="match status" value="1"/>
</dbReference>
<proteinExistence type="predicted"/>
<feature type="domain" description="J" evidence="2">
    <location>
        <begin position="82"/>
        <end position="152"/>
    </location>
</feature>
<evidence type="ECO:0000313" key="3">
    <source>
        <dbReference type="EMBL" id="VBB28486.1"/>
    </source>
</evidence>
<organism evidence="3 4">
    <name type="scientific">Acanthocheilonema viteae</name>
    <name type="common">Filarial nematode worm</name>
    <name type="synonym">Dipetalonema viteae</name>
    <dbReference type="NCBI Taxonomy" id="6277"/>
    <lineage>
        <taxon>Eukaryota</taxon>
        <taxon>Metazoa</taxon>
        <taxon>Ecdysozoa</taxon>
        <taxon>Nematoda</taxon>
        <taxon>Chromadorea</taxon>
        <taxon>Rhabditida</taxon>
        <taxon>Spirurina</taxon>
        <taxon>Spiruromorpha</taxon>
        <taxon>Filarioidea</taxon>
        <taxon>Onchocercidae</taxon>
        <taxon>Acanthocheilonema</taxon>
    </lineage>
</organism>
<feature type="coiled-coil region" evidence="1">
    <location>
        <begin position="362"/>
        <end position="389"/>
    </location>
</feature>
<keyword evidence="4" id="KW-1185">Reference proteome</keyword>
<dbReference type="AlphaFoldDB" id="A0A498SA24"/>
<dbReference type="InterPro" id="IPR001623">
    <property type="entry name" value="DnaJ_domain"/>
</dbReference>